<dbReference type="GO" id="GO:0004181">
    <property type="term" value="F:metallocarboxypeptidase activity"/>
    <property type="evidence" value="ECO:0007669"/>
    <property type="project" value="InterPro"/>
</dbReference>
<dbReference type="AlphaFoldDB" id="A0A1B1Y5E1"/>
<dbReference type="SUPFAM" id="SSF53187">
    <property type="entry name" value="Zn-dependent exopeptidases"/>
    <property type="match status" value="1"/>
</dbReference>
<dbReference type="GO" id="GO:0008270">
    <property type="term" value="F:zinc ion binding"/>
    <property type="evidence" value="ECO:0007669"/>
    <property type="project" value="InterPro"/>
</dbReference>
<reference evidence="3 4" key="1">
    <citation type="submission" date="2016-02" db="EMBL/GenBank/DDBJ databases">
        <authorList>
            <person name="Wen L."/>
            <person name="He K."/>
            <person name="Yang H."/>
        </authorList>
    </citation>
    <scope>NUCLEOTIDE SEQUENCE [LARGE SCALE GENOMIC DNA]</scope>
    <source>
        <strain evidence="3 4">CZ1127</strain>
    </source>
</reference>
<proteinExistence type="inferred from homology"/>
<protein>
    <submittedName>
        <fullName evidence="3">Zinc carboxypeptidase</fullName>
    </submittedName>
</protein>
<gene>
    <name evidence="3" type="ORF">AXE80_06740</name>
</gene>
<comment type="similarity">
    <text evidence="1">Belongs to the peptidase M14 family.</text>
</comment>
<organism evidence="3 4">
    <name type="scientific">Wenyingzhuangia fucanilytica</name>
    <dbReference type="NCBI Taxonomy" id="1790137"/>
    <lineage>
        <taxon>Bacteria</taxon>
        <taxon>Pseudomonadati</taxon>
        <taxon>Bacteroidota</taxon>
        <taxon>Flavobacteriia</taxon>
        <taxon>Flavobacteriales</taxon>
        <taxon>Flavobacteriaceae</taxon>
        <taxon>Wenyingzhuangia</taxon>
    </lineage>
</organism>
<name>A0A1B1Y5E1_9FLAO</name>
<dbReference type="PROSITE" id="PS52035">
    <property type="entry name" value="PEPTIDASE_M14"/>
    <property type="match status" value="1"/>
</dbReference>
<keyword evidence="4" id="KW-1185">Reference proteome</keyword>
<evidence type="ECO:0000256" key="1">
    <source>
        <dbReference type="PROSITE-ProRule" id="PRU01379"/>
    </source>
</evidence>
<dbReference type="KEGG" id="wfu:AXE80_06740"/>
<dbReference type="Pfam" id="PF00246">
    <property type="entry name" value="Peptidase_M14"/>
    <property type="match status" value="1"/>
</dbReference>
<dbReference type="Proteomes" id="UP000092967">
    <property type="component" value="Chromosome"/>
</dbReference>
<keyword evidence="3" id="KW-0645">Protease</keyword>
<sequence>MFTNVIYNCKQKVVYFCNMNRLDLDTLEKWYLNNYEDKLLGRRIVLEDIEPIINSLKSPFAVKQLGTSEEDRNIYHITLGTGPKKILLWSQMHGNESTGTKALFDLFKYVEDHLDNDLIKDLLKTCTLIFIPMLNPDGSTNFTRVNANDIDLNRDAVDLKAKESNLLRDVLNNFNPHFCFNLHDQRTIFNVEGFKNPATISFLAPSVDEERTLTNGRKETMAAIVAMNATLQETIPNYVGRYTDEFYPTATGDNFQKLGHNTILIEAGHYPGDYNRNIVRKYNFYAILSGLKYLVYHNDYTNFEPYFDIPNNGKQNYDFIFRNVIDDQNNQVDIAFQYEYEVVNNELVSKLVEYQRGDLKEFNAYNEF</sequence>
<dbReference type="InterPro" id="IPR000834">
    <property type="entry name" value="Peptidase_M14"/>
</dbReference>
<evidence type="ECO:0000313" key="3">
    <source>
        <dbReference type="EMBL" id="ANW95995.1"/>
    </source>
</evidence>
<feature type="domain" description="Peptidase M14" evidence="2">
    <location>
        <begin position="31"/>
        <end position="368"/>
    </location>
</feature>
<comment type="caution">
    <text evidence="1">Lacks conserved residue(s) required for the propagation of feature annotation.</text>
</comment>
<evidence type="ECO:0000259" key="2">
    <source>
        <dbReference type="PROSITE" id="PS52035"/>
    </source>
</evidence>
<keyword evidence="3" id="KW-0378">Hydrolase</keyword>
<accession>A0A1B1Y5E1</accession>
<dbReference type="EMBL" id="CP014224">
    <property type="protein sequence ID" value="ANW95995.1"/>
    <property type="molecule type" value="Genomic_DNA"/>
</dbReference>
<evidence type="ECO:0000313" key="4">
    <source>
        <dbReference type="Proteomes" id="UP000092967"/>
    </source>
</evidence>
<keyword evidence="3" id="KW-0121">Carboxypeptidase</keyword>
<dbReference type="STRING" id="1790137.AXE80_06740"/>
<dbReference type="Gene3D" id="3.40.630.10">
    <property type="entry name" value="Zn peptidases"/>
    <property type="match status" value="1"/>
</dbReference>
<dbReference type="GO" id="GO:0006508">
    <property type="term" value="P:proteolysis"/>
    <property type="evidence" value="ECO:0007669"/>
    <property type="project" value="InterPro"/>
</dbReference>